<accession>A0A0F9GNU2</accession>
<protein>
    <submittedName>
        <fullName evidence="1">Uncharacterized protein</fullName>
    </submittedName>
</protein>
<gene>
    <name evidence="1" type="ORF">LCGC14_2161680</name>
</gene>
<dbReference type="AlphaFoldDB" id="A0A0F9GNU2"/>
<reference evidence="1" key="1">
    <citation type="journal article" date="2015" name="Nature">
        <title>Complex archaea that bridge the gap between prokaryotes and eukaryotes.</title>
        <authorList>
            <person name="Spang A."/>
            <person name="Saw J.H."/>
            <person name="Jorgensen S.L."/>
            <person name="Zaremba-Niedzwiedzka K."/>
            <person name="Martijn J."/>
            <person name="Lind A.E."/>
            <person name="van Eijk R."/>
            <person name="Schleper C."/>
            <person name="Guy L."/>
            <person name="Ettema T.J."/>
        </authorList>
    </citation>
    <scope>NUCLEOTIDE SEQUENCE</scope>
</reference>
<sequence length="101" mass="10425">MPHEVPIGVTEANGFIGNANTSQLIFWVNIAATTTPANVTLFSFEGGTTAGNTIAVLDVGSQGSSTLTEHFIPNLLAQDGCFALTSSNVSIANVGYRSYSG</sequence>
<dbReference type="EMBL" id="LAZR01027746">
    <property type="protein sequence ID" value="KKL64767.1"/>
    <property type="molecule type" value="Genomic_DNA"/>
</dbReference>
<organism evidence="1">
    <name type="scientific">marine sediment metagenome</name>
    <dbReference type="NCBI Taxonomy" id="412755"/>
    <lineage>
        <taxon>unclassified sequences</taxon>
        <taxon>metagenomes</taxon>
        <taxon>ecological metagenomes</taxon>
    </lineage>
</organism>
<evidence type="ECO:0000313" key="1">
    <source>
        <dbReference type="EMBL" id="KKL64767.1"/>
    </source>
</evidence>
<name>A0A0F9GNU2_9ZZZZ</name>
<comment type="caution">
    <text evidence="1">The sequence shown here is derived from an EMBL/GenBank/DDBJ whole genome shotgun (WGS) entry which is preliminary data.</text>
</comment>
<proteinExistence type="predicted"/>